<feature type="compositionally biased region" description="Low complexity" evidence="1">
    <location>
        <begin position="29"/>
        <end position="38"/>
    </location>
</feature>
<feature type="region of interest" description="Disordered" evidence="1">
    <location>
        <begin position="429"/>
        <end position="566"/>
    </location>
</feature>
<feature type="region of interest" description="Disordered" evidence="1">
    <location>
        <begin position="85"/>
        <end position="249"/>
    </location>
</feature>
<comment type="caution">
    <text evidence="2">The sequence shown here is derived from an EMBL/GenBank/DDBJ whole genome shotgun (WGS) entry which is preliminary data.</text>
</comment>
<feature type="compositionally biased region" description="Pro residues" evidence="1">
    <location>
        <begin position="350"/>
        <end position="360"/>
    </location>
</feature>
<proteinExistence type="predicted"/>
<feature type="region of interest" description="Disordered" evidence="1">
    <location>
        <begin position="1063"/>
        <end position="1157"/>
    </location>
</feature>
<feature type="compositionally biased region" description="Polar residues" evidence="1">
    <location>
        <begin position="187"/>
        <end position="206"/>
    </location>
</feature>
<organism evidence="2 3">
    <name type="scientific">Vanrija humicola</name>
    <name type="common">Yeast</name>
    <name type="synonym">Cryptococcus humicola</name>
    <dbReference type="NCBI Taxonomy" id="5417"/>
    <lineage>
        <taxon>Eukaryota</taxon>
        <taxon>Fungi</taxon>
        <taxon>Dikarya</taxon>
        <taxon>Basidiomycota</taxon>
        <taxon>Agaricomycotina</taxon>
        <taxon>Tremellomycetes</taxon>
        <taxon>Trichosporonales</taxon>
        <taxon>Trichosporonaceae</taxon>
        <taxon>Vanrija</taxon>
    </lineage>
</organism>
<evidence type="ECO:0000256" key="1">
    <source>
        <dbReference type="SAM" id="MobiDB-lite"/>
    </source>
</evidence>
<dbReference type="GO" id="GO:0000228">
    <property type="term" value="C:nuclear chromosome"/>
    <property type="evidence" value="ECO:0007669"/>
    <property type="project" value="InterPro"/>
</dbReference>
<accession>A0A7D8UY97</accession>
<dbReference type="EMBL" id="QKWK01000018">
    <property type="protein sequence ID" value="TXT03888.1"/>
    <property type="molecule type" value="Genomic_DNA"/>
</dbReference>
<dbReference type="GO" id="GO:0006338">
    <property type="term" value="P:chromatin remodeling"/>
    <property type="evidence" value="ECO:0007669"/>
    <property type="project" value="InterPro"/>
</dbReference>
<gene>
    <name evidence="2" type="ORF">VHUM_04311</name>
</gene>
<reference evidence="2 3" key="1">
    <citation type="journal article" date="2019" name="PLoS Genet.">
        <title>Convergent evolution of linked mating-type loci in basidiomycete fungi.</title>
        <authorList>
            <person name="Sun S."/>
            <person name="Coelho M.A."/>
            <person name="Heitman J."/>
            <person name="Nowrousian M."/>
        </authorList>
    </citation>
    <scope>NUCLEOTIDE SEQUENCE [LARGE SCALE GENOMIC DNA]</scope>
    <source>
        <strain evidence="2 3">CBS 4282</strain>
    </source>
</reference>
<dbReference type="OrthoDB" id="515064at2759"/>
<dbReference type="PANTHER" id="PTHR45725">
    <property type="entry name" value="FORMIN HOMOLOGY 2 FAMILY MEMBER"/>
    <property type="match status" value="1"/>
</dbReference>
<feature type="region of interest" description="Disordered" evidence="1">
    <location>
        <begin position="270"/>
        <end position="365"/>
    </location>
</feature>
<feature type="compositionally biased region" description="Low complexity" evidence="1">
    <location>
        <begin position="85"/>
        <end position="112"/>
    </location>
</feature>
<feature type="compositionally biased region" description="Polar residues" evidence="1">
    <location>
        <begin position="300"/>
        <end position="319"/>
    </location>
</feature>
<dbReference type="Pfam" id="PF04855">
    <property type="entry name" value="SNF5"/>
    <property type="match status" value="1"/>
</dbReference>
<name>A0A7D8UY97_VANHU</name>
<evidence type="ECO:0008006" key="4">
    <source>
        <dbReference type="Google" id="ProtNLM"/>
    </source>
</evidence>
<feature type="compositionally biased region" description="Polar residues" evidence="1">
    <location>
        <begin position="549"/>
        <end position="558"/>
    </location>
</feature>
<dbReference type="InterPro" id="IPR051425">
    <property type="entry name" value="Formin_Homology"/>
</dbReference>
<feature type="compositionally biased region" description="Polar residues" evidence="1">
    <location>
        <begin position="231"/>
        <end position="242"/>
    </location>
</feature>
<evidence type="ECO:0000313" key="3">
    <source>
        <dbReference type="Proteomes" id="UP000473826"/>
    </source>
</evidence>
<protein>
    <recommendedName>
        <fullName evidence="4">GATA-type domain-containing protein</fullName>
    </recommendedName>
</protein>
<feature type="compositionally biased region" description="Acidic residues" evidence="1">
    <location>
        <begin position="1267"/>
        <end position="1278"/>
    </location>
</feature>
<feature type="region of interest" description="Disordered" evidence="1">
    <location>
        <begin position="1"/>
        <end position="38"/>
    </location>
</feature>
<feature type="compositionally biased region" description="Pro residues" evidence="1">
    <location>
        <begin position="1063"/>
        <end position="1075"/>
    </location>
</feature>
<feature type="compositionally biased region" description="Low complexity" evidence="1">
    <location>
        <begin position="139"/>
        <end position="183"/>
    </location>
</feature>
<feature type="compositionally biased region" description="Low complexity" evidence="1">
    <location>
        <begin position="1085"/>
        <end position="1097"/>
    </location>
</feature>
<dbReference type="Proteomes" id="UP000473826">
    <property type="component" value="Unassembled WGS sequence"/>
</dbReference>
<dbReference type="InterPro" id="IPR006939">
    <property type="entry name" value="SNF5"/>
</dbReference>
<feature type="compositionally biased region" description="Pro residues" evidence="1">
    <location>
        <begin position="1"/>
        <end position="18"/>
    </location>
</feature>
<feature type="region of interest" description="Disordered" evidence="1">
    <location>
        <begin position="1225"/>
        <end position="1317"/>
    </location>
</feature>
<feature type="compositionally biased region" description="Pro residues" evidence="1">
    <location>
        <begin position="281"/>
        <end position="296"/>
    </location>
</feature>
<feature type="compositionally biased region" description="Pro residues" evidence="1">
    <location>
        <begin position="436"/>
        <end position="452"/>
    </location>
</feature>
<evidence type="ECO:0000313" key="2">
    <source>
        <dbReference type="EMBL" id="TXT03888.1"/>
    </source>
</evidence>
<feature type="compositionally biased region" description="Low complexity" evidence="1">
    <location>
        <begin position="1289"/>
        <end position="1314"/>
    </location>
</feature>
<sequence>MPPPALPTGASPRPPSMAPPGQVRPNQPPQLSLTPQQQQMITLQRAQMMNNPQWKNLPQHQQQQQLALMQQGLVRMFVAQQQQQMLQQQQGQGQQPPQQPSTPQQQSSTPQQTNPPTPVQVNQSPVPAHLSGIPPHLVPQRPASSASQRAPSPHPSMGPGSPAVRPAATPPAMAGTPQATGAPSPAPSNHSNFNVPPTPQNQTLSHSPMPGHAAVDGVPQPGQAPPGVQPLSINGQPGQSPFGQIPPQTPQAMNAIQALQQHAQNAQNMLHGAPSNAGQQPAPPGFPPGGFPPGVPPQALQNMSPQHQQQMAQAMNFFSQAAQGQGQGQGAGPGQSPIRPPGAPAGMPGPGQPIRPPPGINPAEFPFDARLLPYLQHIGNPRWREEMGQRNPALLQEVQNVAQRIQTGQIRPEILQRMQQFFVYMQRLNANRPGGPGQPPQQPGTPQGPPQLGPGGAPGFPGAPGAPPAQPNAQTPSGIPPAQQQRVWGAQGQAGSPATPTGIRPPPPHLPPNVGAPESPSAAQSSLLARRVSTGQAAMPPPTFIPSHGTPTRTQPPEQSAAGPAPNALPVKEWEAALRLDIPTTGITALPMNEDDDETFGGKLPAMSEREKEDVKEWLARDKEFATKVPKHREKMAAKITRWAAMEDSQTPWWVLRKGESIRRPTGAISIIYPTEKAQQRFKARKRREVRFTPQQLKSMADVEDHIVPVRLDLEHDHHRFSDTFMWNCSDTVVTPELFAQTICDDFKLPGGQFIPKIVAAIKERVREYQDQVLPIHARQPAGPTGRGTIDLDDSEGHAILEVFRRAHESDDEVKTDEGADQDDSHIRIVSFDDEVDDKIMTVDEAMACLPTTSGTEDDELRILIKVDIIVGTQNLSDTFEWDLNSTVSPEEFAISYCKDLGLSGEFVTAIAHDIHEQIVTHQRSLFLVGHTPGSGSILNDDVRAAFLPPLTTALRKEDVAMSSFTPVLANFTEADVLAIEKERERESKRKKRATRGRRGVVLPDREPLKTFRTLLHSAIDASVVAAAEATIVPAPVINSTRRAAAIAAQANINLALQDLPIPAPPSPPVAPPTRNPRGRPPRFPRGGSRASPSSTREGSVINGDHSTPTVGLKRGLRDDSENEAGSPLPPRKRHNGRIADSPEIDDVVKADDSGRASVKAATPVPIKSWHCKNCGVPETLAGGRGKSLSGELELCAKCADYLRRTGRNREVEYNEDEEYHRKLEDAEEGQADNQPAFELPAVVGNGTPSPKKRNRFDEESSSSGSDSDDSDDYDDDDSAARRKKAKAAAKAASARPPSATPATPAPRTASTPAAPVPPAWALKAHEDMKAKYSDHNFAIIQKARAPDAPATGPVEWRVKCMDCPGRIYTLGPGESLANFEVHLKNRAHNANVQARIDANKGRK</sequence>
<keyword evidence="3" id="KW-1185">Reference proteome</keyword>